<dbReference type="AlphaFoldDB" id="A0A7K0DH80"/>
<proteinExistence type="predicted"/>
<sequence length="248" mass="27420">MGYHDSNCLVTGVSLRPVDATLVVLQRVPGAYRPITLGMTGTHDRAGAIDGIEEDLNTELVVRYFRDRQREGRFEAPEWDCADTDIDVLIACISRTCGAVAFPDFPAGFPVLTTLDGAMIVHALIARPVWDALTRAAARPDDTVERQFDRIFGPDSPAAEIYAGRLTDLEKPIRELAAVADYLSDRELPWAPPPEPAQRYPTVGYGAIHTGGDVRDYLRRAQRDHLGVPAISEALTHYHDAARELNDW</sequence>
<reference evidence="1 2" key="1">
    <citation type="submission" date="2019-10" db="EMBL/GenBank/DDBJ databases">
        <title>Nocardia macrotermitis sp. nov. and Nocardia aurantia sp. nov., isolated from the gut of fungus growing-termite Macrotermes natalensis.</title>
        <authorList>
            <person name="Benndorf R."/>
            <person name="Schwitalla J."/>
            <person name="Martin K."/>
            <person name="De Beer W."/>
            <person name="Kaster A.-K."/>
            <person name="Vollmers J."/>
            <person name="Poulsen M."/>
            <person name="Beemelmanns C."/>
        </authorList>
    </citation>
    <scope>NUCLEOTIDE SEQUENCE [LARGE SCALE GENOMIC DNA]</scope>
    <source>
        <strain evidence="1 2">RB56</strain>
    </source>
</reference>
<name>A0A7K0DH80_9NOCA</name>
<protein>
    <submittedName>
        <fullName evidence="1">Uncharacterized protein</fullName>
    </submittedName>
</protein>
<dbReference type="RefSeq" id="WP_153339097.1">
    <property type="nucleotide sequence ID" value="NZ_WEGI01000002.1"/>
</dbReference>
<dbReference type="EMBL" id="WEGI01000002">
    <property type="protein sequence ID" value="MQY25155.1"/>
    <property type="molecule type" value="Genomic_DNA"/>
</dbReference>
<gene>
    <name evidence="1" type="ORF">NRB56_07110</name>
</gene>
<dbReference type="OrthoDB" id="4770995at2"/>
<keyword evidence="2" id="KW-1185">Reference proteome</keyword>
<evidence type="ECO:0000313" key="1">
    <source>
        <dbReference type="EMBL" id="MQY25155.1"/>
    </source>
</evidence>
<comment type="caution">
    <text evidence="1">The sequence shown here is derived from an EMBL/GenBank/DDBJ whole genome shotgun (WGS) entry which is preliminary data.</text>
</comment>
<organism evidence="1 2">
    <name type="scientific">Nocardia aurantia</name>
    <dbReference type="NCBI Taxonomy" id="2585199"/>
    <lineage>
        <taxon>Bacteria</taxon>
        <taxon>Bacillati</taxon>
        <taxon>Actinomycetota</taxon>
        <taxon>Actinomycetes</taxon>
        <taxon>Mycobacteriales</taxon>
        <taxon>Nocardiaceae</taxon>
        <taxon>Nocardia</taxon>
    </lineage>
</organism>
<dbReference type="Proteomes" id="UP000431401">
    <property type="component" value="Unassembled WGS sequence"/>
</dbReference>
<accession>A0A7K0DH80</accession>
<evidence type="ECO:0000313" key="2">
    <source>
        <dbReference type="Proteomes" id="UP000431401"/>
    </source>
</evidence>